<evidence type="ECO:0000256" key="11">
    <source>
        <dbReference type="SAM" id="Phobius"/>
    </source>
</evidence>
<dbReference type="SUPFAM" id="SSF81321">
    <property type="entry name" value="Family A G protein-coupled receptor-like"/>
    <property type="match status" value="1"/>
</dbReference>
<evidence type="ECO:0000256" key="8">
    <source>
        <dbReference type="ARBA" id="ARBA00022991"/>
    </source>
</evidence>
<dbReference type="PRINTS" id="PR00251">
    <property type="entry name" value="BACTRLOPSIN"/>
</dbReference>
<evidence type="ECO:0000256" key="2">
    <source>
        <dbReference type="ARBA" id="ARBA00008130"/>
    </source>
</evidence>
<name>A0A1Y6C0J2_9PROT</name>
<comment type="similarity">
    <text evidence="2">Belongs to the archaeal/bacterial/fungal opsin family.</text>
</comment>
<feature type="transmembrane region" description="Helical" evidence="11">
    <location>
        <begin position="171"/>
        <end position="191"/>
    </location>
</feature>
<feature type="transmembrane region" description="Helical" evidence="11">
    <location>
        <begin position="81"/>
        <end position="99"/>
    </location>
</feature>
<dbReference type="RefSeq" id="WP_085123257.1">
    <property type="nucleotide sequence ID" value="NZ_FWZX01000010.1"/>
</dbReference>
<reference evidence="12 13" key="1">
    <citation type="submission" date="2017-04" db="EMBL/GenBank/DDBJ databases">
        <authorList>
            <person name="Afonso C.L."/>
            <person name="Miller P.J."/>
            <person name="Scott M.A."/>
            <person name="Spackman E."/>
            <person name="Goraichik I."/>
            <person name="Dimitrov K.M."/>
            <person name="Suarez D.L."/>
            <person name="Swayne D.E."/>
        </authorList>
    </citation>
    <scope>NUCLEOTIDE SEQUENCE [LARGE SCALE GENOMIC DNA]</scope>
    <source>
        <strain evidence="12 13">USBA 355</strain>
    </source>
</reference>
<comment type="subcellular location">
    <subcellularLocation>
        <location evidence="1">Membrane</location>
        <topology evidence="1">Multi-pass membrane protein</topology>
    </subcellularLocation>
</comment>
<evidence type="ECO:0000256" key="3">
    <source>
        <dbReference type="ARBA" id="ARBA00022543"/>
    </source>
</evidence>
<protein>
    <submittedName>
        <fullName evidence="12">Bacteriorhodopsin-like protein</fullName>
    </submittedName>
</protein>
<dbReference type="STRING" id="560819.SAMN05428998_11033"/>
<evidence type="ECO:0000256" key="7">
    <source>
        <dbReference type="ARBA" id="ARBA00022989"/>
    </source>
</evidence>
<evidence type="ECO:0000256" key="9">
    <source>
        <dbReference type="ARBA" id="ARBA00023136"/>
    </source>
</evidence>
<dbReference type="GO" id="GO:0007602">
    <property type="term" value="P:phototransduction"/>
    <property type="evidence" value="ECO:0007669"/>
    <property type="project" value="UniProtKB-KW"/>
</dbReference>
<dbReference type="Pfam" id="PF01036">
    <property type="entry name" value="Bac_rhodopsin"/>
    <property type="match status" value="1"/>
</dbReference>
<feature type="transmembrane region" description="Helical" evidence="11">
    <location>
        <begin position="130"/>
        <end position="151"/>
    </location>
</feature>
<feature type="transmembrane region" description="Helical" evidence="11">
    <location>
        <begin position="43"/>
        <end position="61"/>
    </location>
</feature>
<evidence type="ECO:0000256" key="5">
    <source>
        <dbReference type="ARBA" id="ARBA00022692"/>
    </source>
</evidence>
<dbReference type="InterPro" id="IPR018229">
    <property type="entry name" value="Rhodopsin_retinal_BS"/>
</dbReference>
<dbReference type="Proteomes" id="UP000192917">
    <property type="component" value="Unassembled WGS sequence"/>
</dbReference>
<keyword evidence="4" id="KW-0716">Sensory transduction</keyword>
<keyword evidence="7 11" id="KW-1133">Transmembrane helix</keyword>
<dbReference type="EMBL" id="FWZX01000010">
    <property type="protein sequence ID" value="SMF29314.1"/>
    <property type="molecule type" value="Genomic_DNA"/>
</dbReference>
<dbReference type="GO" id="GO:0009881">
    <property type="term" value="F:photoreceptor activity"/>
    <property type="evidence" value="ECO:0007669"/>
    <property type="project" value="UniProtKB-KW"/>
</dbReference>
<keyword evidence="13" id="KW-1185">Reference proteome</keyword>
<gene>
    <name evidence="12" type="ORF">SAMN05428998_11033</name>
</gene>
<feature type="transmembrane region" description="Helical" evidence="11">
    <location>
        <begin position="203"/>
        <end position="226"/>
    </location>
</feature>
<evidence type="ECO:0000256" key="4">
    <source>
        <dbReference type="ARBA" id="ARBA00022606"/>
    </source>
</evidence>
<dbReference type="AlphaFoldDB" id="A0A1Y6C0J2"/>
<evidence type="ECO:0000256" key="10">
    <source>
        <dbReference type="ARBA" id="ARBA00023170"/>
    </source>
</evidence>
<evidence type="ECO:0000313" key="12">
    <source>
        <dbReference type="EMBL" id="SMF29314.1"/>
    </source>
</evidence>
<dbReference type="GO" id="GO:0005216">
    <property type="term" value="F:monoatomic ion channel activity"/>
    <property type="evidence" value="ECO:0007669"/>
    <property type="project" value="InterPro"/>
</dbReference>
<keyword evidence="9 11" id="KW-0472">Membrane</keyword>
<keyword evidence="6" id="KW-0681">Retinal protein</keyword>
<keyword evidence="10" id="KW-0675">Receptor</keyword>
<evidence type="ECO:0000256" key="6">
    <source>
        <dbReference type="ARBA" id="ARBA00022925"/>
    </source>
</evidence>
<dbReference type="PROSITE" id="PS00950">
    <property type="entry name" value="BACTERIAL_OPSIN_1"/>
    <property type="match status" value="1"/>
</dbReference>
<dbReference type="InterPro" id="IPR001425">
    <property type="entry name" value="Arc/bac/fun_rhodopsins"/>
</dbReference>
<dbReference type="GO" id="GO:0016020">
    <property type="term" value="C:membrane"/>
    <property type="evidence" value="ECO:0007669"/>
    <property type="project" value="UniProtKB-SubCell"/>
</dbReference>
<keyword evidence="5 11" id="KW-0812">Transmembrane</keyword>
<feature type="transmembrane region" description="Helical" evidence="11">
    <location>
        <begin position="16"/>
        <end position="36"/>
    </location>
</feature>
<organism evidence="12 13">
    <name type="scientific">Tistlia consotensis USBA 355</name>
    <dbReference type="NCBI Taxonomy" id="560819"/>
    <lineage>
        <taxon>Bacteria</taxon>
        <taxon>Pseudomonadati</taxon>
        <taxon>Pseudomonadota</taxon>
        <taxon>Alphaproteobacteria</taxon>
        <taxon>Rhodospirillales</taxon>
        <taxon>Rhodovibrionaceae</taxon>
        <taxon>Tistlia</taxon>
    </lineage>
</organism>
<keyword evidence="8" id="KW-0157">Chromophore</keyword>
<dbReference type="Gene3D" id="1.20.1070.10">
    <property type="entry name" value="Rhodopsin 7-helix transmembrane proteins"/>
    <property type="match status" value="1"/>
</dbReference>
<proteinExistence type="inferred from homology"/>
<dbReference type="SMART" id="SM01021">
    <property type="entry name" value="Bac_rhodopsin"/>
    <property type="match status" value="1"/>
</dbReference>
<sequence>MTVELLQPTDVAGGTYSLALVGMLGTAVLLFLGTGWVSRQWKLPVALAGLVALIAAAFYLEAREAWAAAQHLPVIYRYIDWLVTVPIQVLTLYFFIAAVARPPVGLFWRLLVVAVVMILARYMGEVGFMHPTLGFLIGIVGWLYILGEVCFGKLGEINSKSASETVQTGFFWLRLVVTVGWAIYPLCYFIASFAGGIDDAALSIVYNLADFVNRILFALIVLYAALRESVSTR</sequence>
<evidence type="ECO:0000256" key="1">
    <source>
        <dbReference type="ARBA" id="ARBA00004141"/>
    </source>
</evidence>
<keyword evidence="3" id="KW-0600">Photoreceptor protein</keyword>
<accession>A0A1Y6C0J2</accession>
<feature type="transmembrane region" description="Helical" evidence="11">
    <location>
        <begin position="106"/>
        <end position="124"/>
    </location>
</feature>
<evidence type="ECO:0000313" key="13">
    <source>
        <dbReference type="Proteomes" id="UP000192917"/>
    </source>
</evidence>